<keyword evidence="3" id="KW-0378">Hydrolase</keyword>
<reference evidence="6" key="1">
    <citation type="submission" date="2022-11" db="EMBL/GenBank/DDBJ databases">
        <authorList>
            <person name="Hyden B.L."/>
            <person name="Feng K."/>
            <person name="Yates T."/>
            <person name="Jawdy S."/>
            <person name="Smart L.B."/>
            <person name="Muchero W."/>
        </authorList>
    </citation>
    <scope>NUCLEOTIDE SEQUENCE</scope>
    <source>
        <tissue evidence="6">Shoot tip</tissue>
    </source>
</reference>
<reference evidence="6" key="2">
    <citation type="journal article" date="2023" name="Int. J. Mol. Sci.">
        <title>De Novo Assembly and Annotation of 11 Diverse Shrub Willow (Salix) Genomes Reveals Novel Gene Organization in Sex-Linked Regions.</title>
        <authorList>
            <person name="Hyden B."/>
            <person name="Feng K."/>
            <person name="Yates T.B."/>
            <person name="Jawdy S."/>
            <person name="Cereghino C."/>
            <person name="Smart L.B."/>
            <person name="Muchero W."/>
        </authorList>
    </citation>
    <scope>NUCLEOTIDE SEQUENCE</scope>
    <source>
        <tissue evidence="6">Shoot tip</tissue>
    </source>
</reference>
<protein>
    <submittedName>
        <fullName evidence="6">Uncharacterized protein</fullName>
    </submittedName>
</protein>
<dbReference type="GO" id="GO:0009570">
    <property type="term" value="C:chloroplast stroma"/>
    <property type="evidence" value="ECO:0007669"/>
    <property type="project" value="TreeGrafter"/>
</dbReference>
<evidence type="ECO:0000256" key="1">
    <source>
        <dbReference type="ARBA" id="ARBA00008668"/>
    </source>
</evidence>
<dbReference type="CDD" id="cd01837">
    <property type="entry name" value="SGNH_plant_lipase_like"/>
    <property type="match status" value="1"/>
</dbReference>
<organism evidence="6 7">
    <name type="scientific">Salix koriyanagi</name>
    <dbReference type="NCBI Taxonomy" id="2511006"/>
    <lineage>
        <taxon>Eukaryota</taxon>
        <taxon>Viridiplantae</taxon>
        <taxon>Streptophyta</taxon>
        <taxon>Embryophyta</taxon>
        <taxon>Tracheophyta</taxon>
        <taxon>Spermatophyta</taxon>
        <taxon>Magnoliopsida</taxon>
        <taxon>eudicotyledons</taxon>
        <taxon>Gunneridae</taxon>
        <taxon>Pentapetalae</taxon>
        <taxon>rosids</taxon>
        <taxon>fabids</taxon>
        <taxon>Malpighiales</taxon>
        <taxon>Salicaceae</taxon>
        <taxon>Saliceae</taxon>
        <taxon>Salix</taxon>
    </lineage>
</organism>
<dbReference type="Pfam" id="PF00657">
    <property type="entry name" value="Lipase_GDSL"/>
    <property type="match status" value="1"/>
</dbReference>
<dbReference type="InterPro" id="IPR032675">
    <property type="entry name" value="LRR_dom_sf"/>
</dbReference>
<sequence>MISHSPLLFHPLSPFLHLLLLPLFFTSVASQCKNPPVIFNFGDSNSDTGGLVAGLGFPVNLPNGRTFFHISTGRLSDGRLLIDFLCQSLNASFLSPYLDSLGGSRFTNGANFAVVGSSTLPKYVPFSLNIQLMQFLHFKARTLELATAGFGNFVTDEGLRNALYIIDIGQNDIADSFSKNMSYAQVTKRIPSVILEIENAVKVLYNQGGRKFWIHNTGPLGCLPQKLALVQKKDLDPIGSTIVYVDIYSIKYDLIANSSKYGFSSPLTACCGSGGPPYNYDIRVTCGRPGYQVCNEGSRSPSKEDGISIYAIFSVALCASDNGTKQKYGAACDKEDLIPVIMYGKGSSTSLPSGMHSLEVDRCYSTDSIPKEMEQIGCFLTTLEEIEMENCDSLKCFQLELFPRLKILRISKCSNLEFICEHEGALEDLTSLHSLKIWECPKLESFPKGGLPASCLTELQLFDCADLKSLPEHMNSLLPSLEDLRLFLLPKLEVFPEGDPSTLAFHFYHERPVVETECLQHILTSHIAGELEFWLPQHSLASRFAQLLRGKGFMCRLQ</sequence>
<keyword evidence="4" id="KW-0325">Glycoprotein</keyword>
<evidence type="ECO:0000256" key="5">
    <source>
        <dbReference type="SAM" id="SignalP"/>
    </source>
</evidence>
<evidence type="ECO:0000313" key="6">
    <source>
        <dbReference type="EMBL" id="KAJ6683184.1"/>
    </source>
</evidence>
<dbReference type="InterPro" id="IPR001087">
    <property type="entry name" value="GDSL"/>
</dbReference>
<feature type="signal peptide" evidence="5">
    <location>
        <begin position="1"/>
        <end position="30"/>
    </location>
</feature>
<comment type="caution">
    <text evidence="6">The sequence shown here is derived from an EMBL/GenBank/DDBJ whole genome shotgun (WGS) entry which is preliminary data.</text>
</comment>
<keyword evidence="2 5" id="KW-0732">Signal</keyword>
<name>A0A9Q0P804_9ROSI</name>
<dbReference type="PANTHER" id="PTHR22835">
    <property type="entry name" value="ZINC FINGER FYVE DOMAIN CONTAINING PROTEIN"/>
    <property type="match status" value="1"/>
</dbReference>
<feature type="chain" id="PRO_5040384920" evidence="5">
    <location>
        <begin position="31"/>
        <end position="558"/>
    </location>
</feature>
<accession>A0A9Q0P804</accession>
<dbReference type="Gene3D" id="3.80.10.10">
    <property type="entry name" value="Ribonuclease Inhibitor"/>
    <property type="match status" value="1"/>
</dbReference>
<dbReference type="InterPro" id="IPR036514">
    <property type="entry name" value="SGNH_hydro_sf"/>
</dbReference>
<keyword evidence="7" id="KW-1185">Reference proteome</keyword>
<dbReference type="Gene3D" id="3.40.50.1110">
    <property type="entry name" value="SGNH hydrolase"/>
    <property type="match status" value="1"/>
</dbReference>
<evidence type="ECO:0000313" key="7">
    <source>
        <dbReference type="Proteomes" id="UP001151752"/>
    </source>
</evidence>
<dbReference type="PANTHER" id="PTHR22835:SF275">
    <property type="entry name" value="OS01G0331100 PROTEIN"/>
    <property type="match status" value="1"/>
</dbReference>
<gene>
    <name evidence="6" type="ORF">OIU74_021275</name>
</gene>
<feature type="non-terminal residue" evidence="6">
    <location>
        <position position="1"/>
    </location>
</feature>
<dbReference type="GO" id="GO:0016788">
    <property type="term" value="F:hydrolase activity, acting on ester bonds"/>
    <property type="evidence" value="ECO:0007669"/>
    <property type="project" value="InterPro"/>
</dbReference>
<dbReference type="AlphaFoldDB" id="A0A9Q0P804"/>
<dbReference type="Proteomes" id="UP001151752">
    <property type="component" value="Chromosome 5"/>
</dbReference>
<dbReference type="EMBL" id="JAPFFM010000020">
    <property type="protein sequence ID" value="KAJ6683184.1"/>
    <property type="molecule type" value="Genomic_DNA"/>
</dbReference>
<proteinExistence type="inferred from homology"/>
<dbReference type="SUPFAM" id="SSF52058">
    <property type="entry name" value="L domain-like"/>
    <property type="match status" value="1"/>
</dbReference>
<evidence type="ECO:0000256" key="3">
    <source>
        <dbReference type="ARBA" id="ARBA00022801"/>
    </source>
</evidence>
<dbReference type="InterPro" id="IPR035669">
    <property type="entry name" value="SGNH_plant_lipase-like"/>
</dbReference>
<evidence type="ECO:0000256" key="4">
    <source>
        <dbReference type="ARBA" id="ARBA00023180"/>
    </source>
</evidence>
<evidence type="ECO:0000256" key="2">
    <source>
        <dbReference type="ARBA" id="ARBA00022729"/>
    </source>
</evidence>
<comment type="similarity">
    <text evidence="1">Belongs to the 'GDSL' lipolytic enzyme family.</text>
</comment>